<dbReference type="EMBL" id="JBHSMZ010000001">
    <property type="protein sequence ID" value="MFC5547289.1"/>
    <property type="molecule type" value="Genomic_DNA"/>
</dbReference>
<evidence type="ECO:0000256" key="1">
    <source>
        <dbReference type="SAM" id="Phobius"/>
    </source>
</evidence>
<evidence type="ECO:0000313" key="2">
    <source>
        <dbReference type="EMBL" id="MFC5547289.1"/>
    </source>
</evidence>
<keyword evidence="3" id="KW-1185">Reference proteome</keyword>
<accession>A0ABW0RR29</accession>
<dbReference type="RefSeq" id="WP_379766285.1">
    <property type="nucleotide sequence ID" value="NZ_JBHSMZ010000001.1"/>
</dbReference>
<keyword evidence="1" id="KW-0812">Transmembrane</keyword>
<evidence type="ECO:0000313" key="3">
    <source>
        <dbReference type="Proteomes" id="UP001596086"/>
    </source>
</evidence>
<proteinExistence type="predicted"/>
<feature type="transmembrane region" description="Helical" evidence="1">
    <location>
        <begin position="20"/>
        <end position="43"/>
    </location>
</feature>
<comment type="caution">
    <text evidence="2">The sequence shown here is derived from an EMBL/GenBank/DDBJ whole genome shotgun (WGS) entry which is preliminary data.</text>
</comment>
<name>A0ABW0RR29_9BURK</name>
<organism evidence="2 3">
    <name type="scientific">Massilia aerilata</name>
    <dbReference type="NCBI Taxonomy" id="453817"/>
    <lineage>
        <taxon>Bacteria</taxon>
        <taxon>Pseudomonadati</taxon>
        <taxon>Pseudomonadota</taxon>
        <taxon>Betaproteobacteria</taxon>
        <taxon>Burkholderiales</taxon>
        <taxon>Oxalobacteraceae</taxon>
        <taxon>Telluria group</taxon>
        <taxon>Massilia</taxon>
    </lineage>
</organism>
<keyword evidence="1" id="KW-0472">Membrane</keyword>
<gene>
    <name evidence="2" type="ORF">ACFPO9_02025</name>
</gene>
<sequence length="183" mass="20598">MITSETTELLYKESAGNLGLLSPISTLIFCLSGIVSAPLYFVFKKLLSTDFVLQAYTGFVQAFHGNNEAIDVDLFQFLMAMLALYASLGGVDDFIQKRVIPFVCDLMEQDPFHVKSVKDISASESAVFEAVIKKSTLGFKFMQIAFHGADTSLWIYKYNFFLKWAYLLLSFFIVAALLRFFIA</sequence>
<feature type="transmembrane region" description="Helical" evidence="1">
    <location>
        <begin position="164"/>
        <end position="182"/>
    </location>
</feature>
<keyword evidence="1" id="KW-1133">Transmembrane helix</keyword>
<dbReference type="Proteomes" id="UP001596086">
    <property type="component" value="Unassembled WGS sequence"/>
</dbReference>
<reference evidence="3" key="1">
    <citation type="journal article" date="2019" name="Int. J. Syst. Evol. Microbiol.">
        <title>The Global Catalogue of Microorganisms (GCM) 10K type strain sequencing project: providing services to taxonomists for standard genome sequencing and annotation.</title>
        <authorList>
            <consortium name="The Broad Institute Genomics Platform"/>
            <consortium name="The Broad Institute Genome Sequencing Center for Infectious Disease"/>
            <person name="Wu L."/>
            <person name="Ma J."/>
        </authorList>
    </citation>
    <scope>NUCLEOTIDE SEQUENCE [LARGE SCALE GENOMIC DNA]</scope>
    <source>
        <strain evidence="3">CGMCC 4.5798</strain>
    </source>
</reference>
<protein>
    <submittedName>
        <fullName evidence="2">Uncharacterized protein</fullName>
    </submittedName>
</protein>